<dbReference type="Gene3D" id="3.30.429.10">
    <property type="entry name" value="Macrophage Migration Inhibitory Factor"/>
    <property type="match status" value="1"/>
</dbReference>
<reference evidence="5 6" key="1">
    <citation type="submission" date="2017-12" db="EMBL/GenBank/DDBJ databases">
        <title>Sequencing, de novo assembly and annotation of complete genome of a new Thraustochytrid species, strain FCC1311.</title>
        <authorList>
            <person name="Sedici K."/>
            <person name="Godart F."/>
            <person name="Aiese Cigliano R."/>
            <person name="Sanseverino W."/>
            <person name="Barakat M."/>
            <person name="Ortet P."/>
            <person name="Marechal E."/>
            <person name="Cagnac O."/>
            <person name="Amato A."/>
        </authorList>
    </citation>
    <scope>NUCLEOTIDE SEQUENCE [LARGE SCALE GENOMIC DNA]</scope>
</reference>
<dbReference type="GO" id="GO:0001671">
    <property type="term" value="F:ATPase activator activity"/>
    <property type="evidence" value="ECO:0007669"/>
    <property type="project" value="InterPro"/>
</dbReference>
<dbReference type="OrthoDB" id="448954at2759"/>
<dbReference type="Gene3D" id="1.20.1280.20">
    <property type="entry name" value="HscB, C-terminal domain"/>
    <property type="match status" value="1"/>
</dbReference>
<name>A0A2R5G3M0_9STRA</name>
<evidence type="ECO:0000256" key="1">
    <source>
        <dbReference type="ARBA" id="ARBA00005851"/>
    </source>
</evidence>
<keyword evidence="6" id="KW-1185">Reference proteome</keyword>
<evidence type="ECO:0000256" key="2">
    <source>
        <dbReference type="ARBA" id="ARBA00010476"/>
    </source>
</evidence>
<dbReference type="SUPFAM" id="SSF47144">
    <property type="entry name" value="HSC20 (HSCB), C-terminal oligomerisation domain"/>
    <property type="match status" value="1"/>
</dbReference>
<dbReference type="InterPro" id="IPR014347">
    <property type="entry name" value="Tautomerase/MIF_sf"/>
</dbReference>
<dbReference type="InterPro" id="IPR036386">
    <property type="entry name" value="HscB_C_sf"/>
</dbReference>
<dbReference type="PANTHER" id="PTHR14021">
    <property type="entry name" value="IRON-SULFUR CLUSTER CO-CHAPERONE PROTEIN HSCB"/>
    <property type="match status" value="1"/>
</dbReference>
<proteinExistence type="inferred from homology"/>
<dbReference type="HAMAP" id="MF_00682">
    <property type="entry name" value="HscB"/>
    <property type="match status" value="1"/>
</dbReference>
<dbReference type="GO" id="GO:0051087">
    <property type="term" value="F:protein-folding chaperone binding"/>
    <property type="evidence" value="ECO:0007669"/>
    <property type="project" value="InterPro"/>
</dbReference>
<dbReference type="EMBL" id="BEYU01000014">
    <property type="protein sequence ID" value="GBG25637.1"/>
    <property type="molecule type" value="Genomic_DNA"/>
</dbReference>
<dbReference type="InParanoid" id="A0A2R5G3M0"/>
<evidence type="ECO:0000256" key="3">
    <source>
        <dbReference type="ARBA" id="ARBA00023186"/>
    </source>
</evidence>
<dbReference type="PROSITE" id="PS50076">
    <property type="entry name" value="DNAJ_2"/>
    <property type="match status" value="1"/>
</dbReference>
<dbReference type="Proteomes" id="UP000241890">
    <property type="component" value="Unassembled WGS sequence"/>
</dbReference>
<protein>
    <submittedName>
        <fullName evidence="5">Macrophage migration inhibitory factor-like</fullName>
    </submittedName>
</protein>
<dbReference type="InterPro" id="IPR001623">
    <property type="entry name" value="DnaJ_domain"/>
</dbReference>
<comment type="caution">
    <text evidence="5">The sequence shown here is derived from an EMBL/GenBank/DDBJ whole genome shotgun (WGS) entry which is preliminary data.</text>
</comment>
<evidence type="ECO:0000313" key="5">
    <source>
        <dbReference type="EMBL" id="GBG25637.1"/>
    </source>
</evidence>
<dbReference type="PANTHER" id="PTHR14021:SF15">
    <property type="entry name" value="IRON-SULFUR CLUSTER CO-CHAPERONE PROTEIN HSCB"/>
    <property type="match status" value="1"/>
</dbReference>
<dbReference type="InterPro" id="IPR009073">
    <property type="entry name" value="HscB_oligo_C"/>
</dbReference>
<dbReference type="Pfam" id="PF07743">
    <property type="entry name" value="HSCB_C"/>
    <property type="match status" value="1"/>
</dbReference>
<dbReference type="SUPFAM" id="SSF46565">
    <property type="entry name" value="Chaperone J-domain"/>
    <property type="match status" value="1"/>
</dbReference>
<comment type="similarity">
    <text evidence="1">Belongs to the MIF family.</text>
</comment>
<dbReference type="Gene3D" id="1.10.287.110">
    <property type="entry name" value="DnaJ domain"/>
    <property type="match status" value="1"/>
</dbReference>
<feature type="domain" description="J" evidence="4">
    <location>
        <begin position="193"/>
        <end position="265"/>
    </location>
</feature>
<dbReference type="Pfam" id="PF01187">
    <property type="entry name" value="MIF"/>
    <property type="match status" value="1"/>
</dbReference>
<sequence>MPYIKVTCSVELDKATKTEVAMAVTKATSEGFGKPTSAVMVSVDTSECLMFAESMDPCAVVNVQGIGGELSQVLKLLSAAVHEHTKIPENRIFVNMVSFEATFWGRGQLTIAEHRAAAAPTRIALAYALALLEDFPTHSPAGIGMPSPAGWMIRPSTAEEKKKPCWNCSAAVGSAELFCDKCEHLLAPDEEASHFEVLGLEESFDVDIKKLERDFWSLQKKLHPDRFGYRHETEQDFSAEHSSRVNDAYKVMKSPIDRAIYMLEKRGVTALSEGGSSDVDPAVLMNVMETREELADAETSEELSRLETVARNDEDRLIAQISDAFARDDLETATRAAIELRYATKLREEVEAKRVSQM</sequence>
<comment type="similarity">
    <text evidence="2">Belongs to the HscB family.</text>
</comment>
<evidence type="ECO:0000259" key="4">
    <source>
        <dbReference type="PROSITE" id="PS50076"/>
    </source>
</evidence>
<accession>A0A2R5G3M0</accession>
<dbReference type="NCBIfam" id="TIGR00714">
    <property type="entry name" value="hscB"/>
    <property type="match status" value="1"/>
</dbReference>
<dbReference type="GO" id="GO:0044571">
    <property type="term" value="P:[2Fe-2S] cluster assembly"/>
    <property type="evidence" value="ECO:0007669"/>
    <property type="project" value="InterPro"/>
</dbReference>
<dbReference type="GO" id="GO:0005739">
    <property type="term" value="C:mitochondrion"/>
    <property type="evidence" value="ECO:0007669"/>
    <property type="project" value="TreeGrafter"/>
</dbReference>
<dbReference type="SUPFAM" id="SSF55331">
    <property type="entry name" value="Tautomerase/MIF"/>
    <property type="match status" value="1"/>
</dbReference>
<dbReference type="InterPro" id="IPR004640">
    <property type="entry name" value="HscB"/>
</dbReference>
<dbReference type="CDD" id="cd06257">
    <property type="entry name" value="DnaJ"/>
    <property type="match status" value="1"/>
</dbReference>
<organism evidence="5 6">
    <name type="scientific">Hondaea fermentalgiana</name>
    <dbReference type="NCBI Taxonomy" id="2315210"/>
    <lineage>
        <taxon>Eukaryota</taxon>
        <taxon>Sar</taxon>
        <taxon>Stramenopiles</taxon>
        <taxon>Bigyra</taxon>
        <taxon>Labyrinthulomycetes</taxon>
        <taxon>Thraustochytrida</taxon>
        <taxon>Thraustochytriidae</taxon>
        <taxon>Hondaea</taxon>
    </lineage>
</organism>
<evidence type="ECO:0000313" key="6">
    <source>
        <dbReference type="Proteomes" id="UP000241890"/>
    </source>
</evidence>
<dbReference type="GO" id="GO:0051259">
    <property type="term" value="P:protein complex oligomerization"/>
    <property type="evidence" value="ECO:0007669"/>
    <property type="project" value="InterPro"/>
</dbReference>
<dbReference type="InterPro" id="IPR001398">
    <property type="entry name" value="Macrophage_inhib_fac"/>
</dbReference>
<keyword evidence="3" id="KW-0143">Chaperone</keyword>
<gene>
    <name evidence="5" type="ORF">FCC1311_018562</name>
</gene>
<dbReference type="AlphaFoldDB" id="A0A2R5G3M0"/>
<dbReference type="InterPro" id="IPR036869">
    <property type="entry name" value="J_dom_sf"/>
</dbReference>